<reference evidence="1" key="1">
    <citation type="submission" date="2020-06" db="EMBL/GenBank/DDBJ databases">
        <authorList>
            <person name="Li T."/>
            <person name="Hu X."/>
            <person name="Zhang T."/>
            <person name="Song X."/>
            <person name="Zhang H."/>
            <person name="Dai N."/>
            <person name="Sheng W."/>
            <person name="Hou X."/>
            <person name="Wei L."/>
        </authorList>
    </citation>
    <scope>NUCLEOTIDE SEQUENCE</scope>
    <source>
        <strain evidence="1">KEN1</strain>
        <tissue evidence="1">Leaf</tissue>
    </source>
</reference>
<accession>A0AAW2WAC6</accession>
<dbReference type="GO" id="GO:0048364">
    <property type="term" value="P:root development"/>
    <property type="evidence" value="ECO:0007669"/>
    <property type="project" value="InterPro"/>
</dbReference>
<sequence>MEHDINAYMASRKKAYKMIKKYINNKKGAKQFSPKAVLDMGQDLKTITDTLKEAEAIGFSVLKSVMMLISGEKASSKAEAGHWFQNLPFQFEYILRWIKKTKFRTLAY</sequence>
<dbReference type="GO" id="GO:0048367">
    <property type="term" value="P:shoot system development"/>
    <property type="evidence" value="ECO:0007669"/>
    <property type="project" value="InterPro"/>
</dbReference>
<evidence type="ECO:0000313" key="1">
    <source>
        <dbReference type="EMBL" id="KAL0438299.1"/>
    </source>
</evidence>
<comment type="caution">
    <text evidence="1">The sequence shown here is derived from an EMBL/GenBank/DDBJ whole genome shotgun (WGS) entry which is preliminary data.</text>
</comment>
<gene>
    <name evidence="1" type="ORF">Slati_2312900</name>
</gene>
<proteinExistence type="predicted"/>
<dbReference type="InterPro" id="IPR004320">
    <property type="entry name" value="BPS1_pln"/>
</dbReference>
<protein>
    <submittedName>
        <fullName evidence="1">Uncharacterized protein</fullName>
    </submittedName>
</protein>
<reference evidence="1" key="2">
    <citation type="journal article" date="2024" name="Plant">
        <title>Genomic evolution and insights into agronomic trait innovations of Sesamum species.</title>
        <authorList>
            <person name="Miao H."/>
            <person name="Wang L."/>
            <person name="Qu L."/>
            <person name="Liu H."/>
            <person name="Sun Y."/>
            <person name="Le M."/>
            <person name="Wang Q."/>
            <person name="Wei S."/>
            <person name="Zheng Y."/>
            <person name="Lin W."/>
            <person name="Duan Y."/>
            <person name="Cao H."/>
            <person name="Xiong S."/>
            <person name="Wang X."/>
            <person name="Wei L."/>
            <person name="Li C."/>
            <person name="Ma Q."/>
            <person name="Ju M."/>
            <person name="Zhao R."/>
            <person name="Li G."/>
            <person name="Mu C."/>
            <person name="Tian Q."/>
            <person name="Mei H."/>
            <person name="Zhang T."/>
            <person name="Gao T."/>
            <person name="Zhang H."/>
        </authorList>
    </citation>
    <scope>NUCLEOTIDE SEQUENCE</scope>
    <source>
        <strain evidence="1">KEN1</strain>
    </source>
</reference>
<dbReference type="AlphaFoldDB" id="A0AAW2WAC6"/>
<name>A0AAW2WAC6_9LAMI</name>
<dbReference type="EMBL" id="JACGWN010000008">
    <property type="protein sequence ID" value="KAL0438299.1"/>
    <property type="molecule type" value="Genomic_DNA"/>
</dbReference>
<dbReference type="Pfam" id="PF03087">
    <property type="entry name" value="BPS1"/>
    <property type="match status" value="1"/>
</dbReference>
<organism evidence="1">
    <name type="scientific">Sesamum latifolium</name>
    <dbReference type="NCBI Taxonomy" id="2727402"/>
    <lineage>
        <taxon>Eukaryota</taxon>
        <taxon>Viridiplantae</taxon>
        <taxon>Streptophyta</taxon>
        <taxon>Embryophyta</taxon>
        <taxon>Tracheophyta</taxon>
        <taxon>Spermatophyta</taxon>
        <taxon>Magnoliopsida</taxon>
        <taxon>eudicotyledons</taxon>
        <taxon>Gunneridae</taxon>
        <taxon>Pentapetalae</taxon>
        <taxon>asterids</taxon>
        <taxon>lamiids</taxon>
        <taxon>Lamiales</taxon>
        <taxon>Pedaliaceae</taxon>
        <taxon>Sesamum</taxon>
    </lineage>
</organism>